<evidence type="ECO:0000313" key="3">
    <source>
        <dbReference type="EMBL" id="SDB76872.1"/>
    </source>
</evidence>
<sequence length="469" mass="52297">MIKRTFILAALGLSVQLQSYAGEVSSDTLTNFPPNMEHEMICTIEPTFLKDVVAPSAWSSNWFIGISGGASAFLGKPLGCEDIFGRMKPSLALSFGKWFTPEVGGRIAYQGFQFKDCNLETKDYRFAHADFLWNMSTSFSNNKIDRRWNIIPYAGAGIIHHEDNGNVPFAFSYGMMTQYCLSKRALVSLEVGGMTTFQNFDGDGKTNTFGDNMLSVSLSITYHIGKVGFKRVVDASPYITQNKWLTDYTNDMLHQNQLLCSRHEKDSRAIAELQKILEIEGLMDFYGDQLTSLDNGETIKGYPKNDYSGLNSLRARLSHRDWDGNEPHKNRTRKDAYCKQMTANDSTRMDGYISDILKGKTCVGAPVHFFFKLGSTELTDVAQAINIDEIVRVVKKHDLKVKVIGSADSATGTTVINDNLSLSRATFISKELQTRGVDSDVILQESKGGIDSYTPVPANRQVLVCLYLK</sequence>
<feature type="domain" description="OmpA-like" evidence="2">
    <location>
        <begin position="370"/>
        <end position="451"/>
    </location>
</feature>
<feature type="signal peptide" evidence="1">
    <location>
        <begin position="1"/>
        <end position="21"/>
    </location>
</feature>
<evidence type="ECO:0000259" key="2">
    <source>
        <dbReference type="Pfam" id="PF00691"/>
    </source>
</evidence>
<reference evidence="3 4" key="1">
    <citation type="submission" date="2016-10" db="EMBL/GenBank/DDBJ databases">
        <authorList>
            <person name="de Groot N.N."/>
        </authorList>
    </citation>
    <scope>NUCLEOTIDE SEQUENCE [LARGE SCALE GENOMIC DNA]</scope>
    <source>
        <strain evidence="3 4">NLAE-zl-C500</strain>
    </source>
</reference>
<accession>A0A1G6G4I4</accession>
<dbReference type="Pfam" id="PF00691">
    <property type="entry name" value="OmpA"/>
    <property type="match status" value="1"/>
</dbReference>
<proteinExistence type="predicted"/>
<name>A0A1G6G4I4_BACOV</name>
<keyword evidence="1" id="KW-0732">Signal</keyword>
<dbReference type="InterPro" id="IPR006665">
    <property type="entry name" value="OmpA-like"/>
</dbReference>
<dbReference type="AlphaFoldDB" id="A0A1G6G4I4"/>
<organism evidence="3 4">
    <name type="scientific">Bacteroides ovatus</name>
    <dbReference type="NCBI Taxonomy" id="28116"/>
    <lineage>
        <taxon>Bacteria</taxon>
        <taxon>Pseudomonadati</taxon>
        <taxon>Bacteroidota</taxon>
        <taxon>Bacteroidia</taxon>
        <taxon>Bacteroidales</taxon>
        <taxon>Bacteroidaceae</taxon>
        <taxon>Bacteroides</taxon>
    </lineage>
</organism>
<dbReference type="SUPFAM" id="SSF103088">
    <property type="entry name" value="OmpA-like"/>
    <property type="match status" value="1"/>
</dbReference>
<dbReference type="Proteomes" id="UP000183670">
    <property type="component" value="Unassembled WGS sequence"/>
</dbReference>
<protein>
    <submittedName>
        <fullName evidence="3">OmpA family protein</fullName>
    </submittedName>
</protein>
<gene>
    <name evidence="3" type="ORF">SAMN05192581_101436</name>
</gene>
<evidence type="ECO:0000313" key="4">
    <source>
        <dbReference type="Proteomes" id="UP000183670"/>
    </source>
</evidence>
<dbReference type="RefSeq" id="WP_074557813.1">
    <property type="nucleotide sequence ID" value="NZ_FMYE01000014.1"/>
</dbReference>
<evidence type="ECO:0000256" key="1">
    <source>
        <dbReference type="SAM" id="SignalP"/>
    </source>
</evidence>
<dbReference type="Gene3D" id="3.30.1330.60">
    <property type="entry name" value="OmpA-like domain"/>
    <property type="match status" value="1"/>
</dbReference>
<dbReference type="EMBL" id="FMYE01000014">
    <property type="protein sequence ID" value="SDB76872.1"/>
    <property type="molecule type" value="Genomic_DNA"/>
</dbReference>
<feature type="chain" id="PRO_5010336016" evidence="1">
    <location>
        <begin position="22"/>
        <end position="469"/>
    </location>
</feature>
<dbReference type="InterPro" id="IPR036737">
    <property type="entry name" value="OmpA-like_sf"/>
</dbReference>